<dbReference type="InterPro" id="IPR002035">
    <property type="entry name" value="VWF_A"/>
</dbReference>
<feature type="signal peptide" evidence="1">
    <location>
        <begin position="1"/>
        <end position="23"/>
    </location>
</feature>
<dbReference type="Proteomes" id="UP000501168">
    <property type="component" value="Chromosome"/>
</dbReference>
<dbReference type="PANTHER" id="PTHR10579">
    <property type="entry name" value="CALCIUM-ACTIVATED CHLORIDE CHANNEL REGULATOR"/>
    <property type="match status" value="1"/>
</dbReference>
<evidence type="ECO:0000256" key="1">
    <source>
        <dbReference type="SAM" id="SignalP"/>
    </source>
</evidence>
<gene>
    <name evidence="3" type="ORF">IPMB12_10450</name>
</gene>
<dbReference type="Gene3D" id="3.40.50.410">
    <property type="entry name" value="von Willebrand factor, type A domain"/>
    <property type="match status" value="1"/>
</dbReference>
<accession>A0A6G9IE12</accession>
<dbReference type="EMBL" id="CP050253">
    <property type="protein sequence ID" value="QIQ22067.1"/>
    <property type="molecule type" value="Genomic_DNA"/>
</dbReference>
<dbReference type="InParanoid" id="A0A6G9IE12"/>
<dbReference type="SUPFAM" id="SSF53300">
    <property type="entry name" value="vWA-like"/>
    <property type="match status" value="1"/>
</dbReference>
<dbReference type="InterPro" id="IPR051266">
    <property type="entry name" value="CLCR"/>
</dbReference>
<dbReference type="Pfam" id="PF00092">
    <property type="entry name" value="VWA"/>
    <property type="match status" value="1"/>
</dbReference>
<dbReference type="AlphaFoldDB" id="A0A6G9IE12"/>
<sequence length="444" mass="48472">MKIKTLLSVCCLTLTALVNPAQAKTQITVRSELSSPIISTTQQDSNYLKISLTGAKGETEQRSPINLALVIDRSSSMSGDRIVQARNAAILAINLLDKQDTISVVAYDTNAEVLIPATPVVNKEALIKIINDKVHPQGMTALFAGLSRGINQLDKYLNKEQVNRVILLSDGQANIGPTALNDFAELSTIAAKQGISITTIGIGAGYNERLMAGIAGYSDGNHVFINDASDLEKAFVKEFDEVMSVVAQEVTITIKVDENVKPVRLLGREGVIRGNTVTITMNQLYANQEKYALLEVIPATGNANDKKPLASVTVSYDNMATRQSESQTETVMIEYSSSEQKVKEAVIETVLVDSEIQKMALENERALELYNQGQVAEAKAVMNNSTEKLRIISSTLQSAPAVTRAMDRVEANAIFADEMETKDQSIFMKEMTESQYELKQNTNK</sequence>
<name>A0A6G9IE12_9GAMM</name>
<reference evidence="3 4" key="1">
    <citation type="submission" date="2020-03" db="EMBL/GenBank/DDBJ databases">
        <title>Complete genome sequence of Orbus sp. IPMB12 (BCRC 80908).</title>
        <authorList>
            <person name="Lo W.-S."/>
            <person name="Chang T.-H."/>
            <person name="Kuo C.-H."/>
        </authorList>
    </citation>
    <scope>NUCLEOTIDE SEQUENCE [LARGE SCALE GENOMIC DNA]</scope>
    <source>
        <strain evidence="3 4">IPMB12</strain>
    </source>
</reference>
<evidence type="ECO:0000259" key="2">
    <source>
        <dbReference type="PROSITE" id="PS50234"/>
    </source>
</evidence>
<dbReference type="KEGG" id="orb:IPMB12_10450"/>
<feature type="domain" description="VWFA" evidence="2">
    <location>
        <begin position="66"/>
        <end position="239"/>
    </location>
</feature>
<dbReference type="PANTHER" id="PTHR10579:SF43">
    <property type="entry name" value="ZINC FINGER (C3HC4-TYPE RING FINGER) FAMILY PROTEIN"/>
    <property type="match status" value="1"/>
</dbReference>
<dbReference type="PROSITE" id="PS50234">
    <property type="entry name" value="VWFA"/>
    <property type="match status" value="1"/>
</dbReference>
<feature type="chain" id="PRO_5026170195" evidence="1">
    <location>
        <begin position="24"/>
        <end position="444"/>
    </location>
</feature>
<evidence type="ECO:0000313" key="3">
    <source>
        <dbReference type="EMBL" id="QIQ22067.1"/>
    </source>
</evidence>
<protein>
    <submittedName>
        <fullName evidence="3">VWA domain-containing protein</fullName>
    </submittedName>
</protein>
<proteinExistence type="predicted"/>
<dbReference type="InterPro" id="IPR036465">
    <property type="entry name" value="vWFA_dom_sf"/>
</dbReference>
<evidence type="ECO:0000313" key="4">
    <source>
        <dbReference type="Proteomes" id="UP000501168"/>
    </source>
</evidence>
<organism evidence="3 4">
    <name type="scientific">Zophobihabitans entericus</name>
    <dbReference type="NCBI Taxonomy" id="1635327"/>
    <lineage>
        <taxon>Bacteria</taxon>
        <taxon>Pseudomonadati</taxon>
        <taxon>Pseudomonadota</taxon>
        <taxon>Gammaproteobacteria</taxon>
        <taxon>Orbales</taxon>
        <taxon>Orbaceae</taxon>
        <taxon>Zophobihabitans</taxon>
    </lineage>
</organism>
<dbReference type="RefSeq" id="WP_166917364.1">
    <property type="nucleotide sequence ID" value="NZ_CP050253.1"/>
</dbReference>
<keyword evidence="1" id="KW-0732">Signal</keyword>
<keyword evidence="4" id="KW-1185">Reference proteome</keyword>
<dbReference type="SMART" id="SM00327">
    <property type="entry name" value="VWA"/>
    <property type="match status" value="1"/>
</dbReference>